<name>I0Z835_COCSC</name>
<reference evidence="3 4" key="1">
    <citation type="journal article" date="2012" name="Genome Biol.">
        <title>The genome of the polar eukaryotic microalga coccomyxa subellipsoidea reveals traits of cold adaptation.</title>
        <authorList>
            <person name="Blanc G."/>
            <person name="Agarkova I."/>
            <person name="Grimwood J."/>
            <person name="Kuo A."/>
            <person name="Brueggeman A."/>
            <person name="Dunigan D."/>
            <person name="Gurnon J."/>
            <person name="Ladunga I."/>
            <person name="Lindquist E."/>
            <person name="Lucas S."/>
            <person name="Pangilinan J."/>
            <person name="Proschold T."/>
            <person name="Salamov A."/>
            <person name="Schmutz J."/>
            <person name="Weeks D."/>
            <person name="Yamada T."/>
            <person name="Claverie J.M."/>
            <person name="Grigoriev I."/>
            <person name="Van Etten J."/>
            <person name="Lomsadze A."/>
            <person name="Borodovsky M."/>
        </authorList>
    </citation>
    <scope>NUCLEOTIDE SEQUENCE [LARGE SCALE GENOMIC DNA]</scope>
    <source>
        <strain evidence="3 4">C-169</strain>
    </source>
</reference>
<dbReference type="PROSITE" id="PS51205">
    <property type="entry name" value="VPS9"/>
    <property type="match status" value="1"/>
</dbReference>
<feature type="compositionally biased region" description="Low complexity" evidence="1">
    <location>
        <begin position="659"/>
        <end position="668"/>
    </location>
</feature>
<dbReference type="SMART" id="SM00167">
    <property type="entry name" value="VPS9"/>
    <property type="match status" value="1"/>
</dbReference>
<evidence type="ECO:0000256" key="1">
    <source>
        <dbReference type="SAM" id="MobiDB-lite"/>
    </source>
</evidence>
<dbReference type="GO" id="GO:0031267">
    <property type="term" value="F:small GTPase binding"/>
    <property type="evidence" value="ECO:0007669"/>
    <property type="project" value="TreeGrafter"/>
</dbReference>
<dbReference type="AlphaFoldDB" id="I0Z835"/>
<accession>I0Z835</accession>
<dbReference type="SUPFAM" id="SSF109993">
    <property type="entry name" value="VPS9 domain"/>
    <property type="match status" value="1"/>
</dbReference>
<dbReference type="Gene3D" id="1.20.1050.80">
    <property type="entry name" value="VPS9 domain"/>
    <property type="match status" value="1"/>
</dbReference>
<dbReference type="InterPro" id="IPR003123">
    <property type="entry name" value="VPS9"/>
</dbReference>
<dbReference type="GeneID" id="17044814"/>
<feature type="region of interest" description="Disordered" evidence="1">
    <location>
        <begin position="615"/>
        <end position="693"/>
    </location>
</feature>
<dbReference type="Gene3D" id="1.10.246.120">
    <property type="match status" value="1"/>
</dbReference>
<feature type="compositionally biased region" description="Basic and acidic residues" evidence="1">
    <location>
        <begin position="647"/>
        <end position="657"/>
    </location>
</feature>
<feature type="compositionally biased region" description="Basic and acidic residues" evidence="1">
    <location>
        <begin position="618"/>
        <end position="631"/>
    </location>
</feature>
<feature type="compositionally biased region" description="Low complexity" evidence="1">
    <location>
        <begin position="724"/>
        <end position="740"/>
    </location>
</feature>
<dbReference type="EMBL" id="AGSI01000002">
    <property type="protein sequence ID" value="EIE26804.1"/>
    <property type="molecule type" value="Genomic_DNA"/>
</dbReference>
<feature type="compositionally biased region" description="Acidic residues" evidence="1">
    <location>
        <begin position="632"/>
        <end position="641"/>
    </location>
</feature>
<feature type="region of interest" description="Disordered" evidence="1">
    <location>
        <begin position="716"/>
        <end position="779"/>
    </location>
</feature>
<dbReference type="GO" id="GO:0030139">
    <property type="term" value="C:endocytic vesicle"/>
    <property type="evidence" value="ECO:0007669"/>
    <property type="project" value="TreeGrafter"/>
</dbReference>
<dbReference type="Pfam" id="PF02204">
    <property type="entry name" value="VPS9"/>
    <property type="match status" value="1"/>
</dbReference>
<dbReference type="InterPro" id="IPR037191">
    <property type="entry name" value="VPS9_dom_sf"/>
</dbReference>
<evidence type="ECO:0000259" key="2">
    <source>
        <dbReference type="PROSITE" id="PS51205"/>
    </source>
</evidence>
<protein>
    <recommendedName>
        <fullName evidence="2">VPS9 domain-containing protein</fullName>
    </recommendedName>
</protein>
<dbReference type="GO" id="GO:0005085">
    <property type="term" value="F:guanyl-nucleotide exchange factor activity"/>
    <property type="evidence" value="ECO:0007669"/>
    <property type="project" value="InterPro"/>
</dbReference>
<evidence type="ECO:0000313" key="3">
    <source>
        <dbReference type="EMBL" id="EIE26804.1"/>
    </source>
</evidence>
<dbReference type="GO" id="GO:0005829">
    <property type="term" value="C:cytosol"/>
    <property type="evidence" value="ECO:0007669"/>
    <property type="project" value="TreeGrafter"/>
</dbReference>
<dbReference type="eggNOG" id="KOG2319">
    <property type="taxonomic scope" value="Eukaryota"/>
</dbReference>
<organism evidence="3 4">
    <name type="scientific">Coccomyxa subellipsoidea (strain C-169)</name>
    <name type="common">Green microalga</name>
    <dbReference type="NCBI Taxonomy" id="574566"/>
    <lineage>
        <taxon>Eukaryota</taxon>
        <taxon>Viridiplantae</taxon>
        <taxon>Chlorophyta</taxon>
        <taxon>core chlorophytes</taxon>
        <taxon>Trebouxiophyceae</taxon>
        <taxon>Trebouxiophyceae incertae sedis</taxon>
        <taxon>Coccomyxaceae</taxon>
        <taxon>Coccomyxa</taxon>
        <taxon>Coccomyxa subellipsoidea</taxon>
    </lineage>
</organism>
<dbReference type="PANTHER" id="PTHR23101:SF25">
    <property type="entry name" value="GTPASE-ACTIVATING PROTEIN AND VPS9 DOMAIN-CONTAINING PROTEIN 1"/>
    <property type="match status" value="1"/>
</dbReference>
<feature type="compositionally biased region" description="Low complexity" evidence="1">
    <location>
        <begin position="237"/>
        <end position="250"/>
    </location>
</feature>
<comment type="caution">
    <text evidence="3">The sequence shown here is derived from an EMBL/GenBank/DDBJ whole genome shotgun (WGS) entry which is preliminary data.</text>
</comment>
<dbReference type="GO" id="GO:0016192">
    <property type="term" value="P:vesicle-mediated transport"/>
    <property type="evidence" value="ECO:0007669"/>
    <property type="project" value="InterPro"/>
</dbReference>
<feature type="region of interest" description="Disordered" evidence="1">
    <location>
        <begin position="499"/>
        <end position="531"/>
    </location>
</feature>
<keyword evidence="4" id="KW-1185">Reference proteome</keyword>
<gene>
    <name evidence="3" type="ORF">COCSUDRAFT_59312</name>
</gene>
<dbReference type="KEGG" id="csl:COCSUDRAFT_59312"/>
<feature type="region of interest" description="Disordered" evidence="1">
    <location>
        <begin position="222"/>
        <end position="255"/>
    </location>
</feature>
<dbReference type="PANTHER" id="PTHR23101">
    <property type="entry name" value="RAB GDP/GTP EXCHANGE FACTOR"/>
    <property type="match status" value="1"/>
</dbReference>
<dbReference type="Proteomes" id="UP000007264">
    <property type="component" value="Unassembled WGS sequence"/>
</dbReference>
<dbReference type="RefSeq" id="XP_005651348.1">
    <property type="nucleotide sequence ID" value="XM_005651291.1"/>
</dbReference>
<dbReference type="STRING" id="574566.I0Z835"/>
<feature type="domain" description="VPS9" evidence="2">
    <location>
        <begin position="57"/>
        <end position="198"/>
    </location>
</feature>
<proteinExistence type="predicted"/>
<dbReference type="OrthoDB" id="300289at2759"/>
<evidence type="ECO:0000313" key="4">
    <source>
        <dbReference type="Proteomes" id="UP000007264"/>
    </source>
</evidence>
<dbReference type="InterPro" id="IPR045046">
    <property type="entry name" value="Vps9-like"/>
</dbReference>
<sequence length="850" mass="88099">MKEPAAADLVRSIKNFIKTFEDRKPDPERDSAFVQGLEKYLMTKIYHKTFGVSELDRERDEALHVRMRALNFIKPSHLDIPELYRDEKAWILAMKELHKINNYKAPRDKLVCILNCCRVINNLLHVQVQQGEARGADDFLPVLIYVVIHANPPQLASNLEYIQRFRMHSRMASESAYFFTQLYSAASFIETVNATSLSMDPDEFMARMMAAGVPDMQLAPSQDGAINTAPPPEKPPAFETAPPTPEATTAPLPPENAGGLPADQLLMGAAPLTPTVPLPAVTAAGMLLPMHSAPIGGGQAVVPDAGTLLPNAAPAQFVAPAVPSPGATALADQGGAALQGGADIWGRAPTVEELERAGVSLVLEAEAAGRLKQDHRFLYAAAGDLLITDIPELLSSYKELVLRYESLSLAVAAVAAGSAALPAATHPQIGAHQAGLPVPQTAFAHLLSGGHPAAHSQAAAVAQLPVGRPLETAPTPGTALALDEASETAQDAAEKVLKPSTSAGLYDDPRLQLPDQAGPPSASTAGDLPASAAAPLHANEAGSERGGKAVEAEFVQAMALQDDDRFLSLATGEAQADAEDVGTPDAGATAAADFSAAGGHMQLPTLQEVNDPITGQEAGKDAEQGDHPASHEEDDDVEEVDVPGVSDEDRAGSHEAAAEEPTAATQPQWEAGGAAEHPSSAGEPIGDFVPGLGGIQSRMSISSTAATVGDRASMDISRLDSNPAGSSSVKSDAGASSVAATEPAESPGRAPDAAGFPSANQRTHSRAFDEGVPATSSDGDPFYATDLALKVSTAQTEKLAGSAGSPKQLALAENNKHDAADAAADDLFGGLSVAHAPAEGQHEPASTSLI</sequence>